<organism evidence="4 5">
    <name type="scientific">Leptospira wolffii</name>
    <dbReference type="NCBI Taxonomy" id="409998"/>
    <lineage>
        <taxon>Bacteria</taxon>
        <taxon>Pseudomonadati</taxon>
        <taxon>Spirochaetota</taxon>
        <taxon>Spirochaetia</taxon>
        <taxon>Leptospirales</taxon>
        <taxon>Leptospiraceae</taxon>
        <taxon>Leptospira</taxon>
    </lineage>
</organism>
<proteinExistence type="inferred from homology"/>
<dbReference type="EMBL" id="NPDT01000001">
    <property type="protein sequence ID" value="PJZ67380.1"/>
    <property type="molecule type" value="Genomic_DNA"/>
</dbReference>
<feature type="binding site" evidence="3">
    <location>
        <position position="135"/>
    </location>
    <ligand>
        <name>a divalent metal cation</name>
        <dbReference type="ChEBI" id="CHEBI:60240"/>
    </ligand>
</feature>
<dbReference type="Proteomes" id="UP000231912">
    <property type="component" value="Unassembled WGS sequence"/>
</dbReference>
<sequence>MVDPEYCTAMAEYNRWQNDSLLEVSSKLMPGEFEADKGLFFQSMAKTWNHILLMDLAWLDRFHYRPIQKTDFQEMQFSGLDELRILRKELDSTILAWVQNITKEWLAEDLKFYSYLYKREITLPLWLVLTHFFNHQTHHRSQISTALLQSGLDYGVTDIPWNPFYPKGKE</sequence>
<dbReference type="Pfam" id="PF05163">
    <property type="entry name" value="DinB"/>
    <property type="match status" value="1"/>
</dbReference>
<name>A0A2M9ZG23_9LEPT</name>
<reference evidence="4 5" key="1">
    <citation type="submission" date="2017-07" db="EMBL/GenBank/DDBJ databases">
        <title>Leptospira spp. isolated from tropical soils.</title>
        <authorList>
            <person name="Thibeaux R."/>
            <person name="Iraola G."/>
            <person name="Ferres I."/>
            <person name="Bierque E."/>
            <person name="Girault D."/>
            <person name="Soupe-Gilbert M.-E."/>
            <person name="Picardeau M."/>
            <person name="Goarant C."/>
        </authorList>
    </citation>
    <scope>NUCLEOTIDE SEQUENCE [LARGE SCALE GENOMIC DNA]</scope>
    <source>
        <strain evidence="4 5">FH2-C-A2</strain>
    </source>
</reference>
<dbReference type="InterPro" id="IPR034660">
    <property type="entry name" value="DinB/YfiT-like"/>
</dbReference>
<dbReference type="GO" id="GO:0046872">
    <property type="term" value="F:metal ion binding"/>
    <property type="evidence" value="ECO:0007669"/>
    <property type="project" value="UniProtKB-KW"/>
</dbReference>
<evidence type="ECO:0000313" key="5">
    <source>
        <dbReference type="Proteomes" id="UP000231912"/>
    </source>
</evidence>
<keyword evidence="2 3" id="KW-0479">Metal-binding</keyword>
<dbReference type="RefSeq" id="WP_100757879.1">
    <property type="nucleotide sequence ID" value="NZ_NPDT01000001.1"/>
</dbReference>
<feature type="binding site" evidence="3">
    <location>
        <position position="139"/>
    </location>
    <ligand>
        <name>a divalent metal cation</name>
        <dbReference type="ChEBI" id="CHEBI:60240"/>
    </ligand>
</feature>
<comment type="caution">
    <text evidence="4">The sequence shown here is derived from an EMBL/GenBank/DDBJ whole genome shotgun (WGS) entry which is preliminary data.</text>
</comment>
<dbReference type="PANTHER" id="PTHR37302">
    <property type="entry name" value="SLR1116 PROTEIN"/>
    <property type="match status" value="1"/>
</dbReference>
<comment type="similarity">
    <text evidence="1">Belongs to the DinB family.</text>
</comment>
<evidence type="ECO:0000256" key="1">
    <source>
        <dbReference type="ARBA" id="ARBA00008635"/>
    </source>
</evidence>
<evidence type="ECO:0000313" key="4">
    <source>
        <dbReference type="EMBL" id="PJZ67380.1"/>
    </source>
</evidence>
<dbReference type="PANTHER" id="PTHR37302:SF1">
    <property type="entry name" value="PROTEIN DINB"/>
    <property type="match status" value="1"/>
</dbReference>
<gene>
    <name evidence="4" type="ORF">CH371_04925</name>
</gene>
<dbReference type="Gene3D" id="1.20.120.450">
    <property type="entry name" value="dinb family like domain"/>
    <property type="match status" value="1"/>
</dbReference>
<feature type="binding site" evidence="3">
    <location>
        <position position="50"/>
    </location>
    <ligand>
        <name>a divalent metal cation</name>
        <dbReference type="ChEBI" id="CHEBI:60240"/>
    </ligand>
</feature>
<dbReference type="AlphaFoldDB" id="A0A2M9ZG23"/>
<dbReference type="SUPFAM" id="SSF109854">
    <property type="entry name" value="DinB/YfiT-like putative metalloenzymes"/>
    <property type="match status" value="1"/>
</dbReference>
<accession>A0A2M9ZG23</accession>
<evidence type="ECO:0000256" key="2">
    <source>
        <dbReference type="ARBA" id="ARBA00022723"/>
    </source>
</evidence>
<protein>
    <submittedName>
        <fullName evidence="4">Damage-inducible protein DinB</fullName>
    </submittedName>
</protein>
<evidence type="ECO:0000256" key="3">
    <source>
        <dbReference type="PIRSR" id="PIRSR607837-1"/>
    </source>
</evidence>
<dbReference type="InterPro" id="IPR007837">
    <property type="entry name" value="DinB"/>
</dbReference>